<dbReference type="GO" id="GO:0008270">
    <property type="term" value="F:zinc ion binding"/>
    <property type="evidence" value="ECO:0007669"/>
    <property type="project" value="UniProtKB-KW"/>
</dbReference>
<evidence type="ECO:0000259" key="11">
    <source>
        <dbReference type="PROSITE" id="PS50114"/>
    </source>
</evidence>
<feature type="region of interest" description="Disordered" evidence="9">
    <location>
        <begin position="881"/>
        <end position="920"/>
    </location>
</feature>
<protein>
    <submittedName>
        <fullName evidence="14">GATA-type domain-containing protein</fullName>
    </submittedName>
</protein>
<evidence type="ECO:0000256" key="10">
    <source>
        <dbReference type="SAM" id="Phobius"/>
    </source>
</evidence>
<feature type="compositionally biased region" description="Polar residues" evidence="9">
    <location>
        <begin position="903"/>
        <end position="915"/>
    </location>
</feature>
<evidence type="ECO:0000256" key="8">
    <source>
        <dbReference type="PROSITE-ProRule" id="PRU00094"/>
    </source>
</evidence>
<dbReference type="AlphaFoldDB" id="A0A158QMD4"/>
<dbReference type="InterPro" id="IPR013088">
    <property type="entry name" value="Znf_NHR/GATA"/>
</dbReference>
<evidence type="ECO:0000313" key="13">
    <source>
        <dbReference type="Proteomes" id="UP000268014"/>
    </source>
</evidence>
<dbReference type="GO" id="GO:0000981">
    <property type="term" value="F:DNA-binding transcription factor activity, RNA polymerase II-specific"/>
    <property type="evidence" value="ECO:0007669"/>
    <property type="project" value="TreeGrafter"/>
</dbReference>
<dbReference type="EMBL" id="UZAF01016806">
    <property type="protein sequence ID" value="VDO34152.1"/>
    <property type="molecule type" value="Genomic_DNA"/>
</dbReference>
<keyword evidence="4" id="KW-0862">Zinc</keyword>
<dbReference type="GO" id="GO:0045165">
    <property type="term" value="P:cell fate commitment"/>
    <property type="evidence" value="ECO:0007669"/>
    <property type="project" value="TreeGrafter"/>
</dbReference>
<dbReference type="PRINTS" id="PR00619">
    <property type="entry name" value="GATAZNFINGER"/>
</dbReference>
<dbReference type="PANTHER" id="PTHR10071">
    <property type="entry name" value="TRANSCRIPTION FACTOR GATA FAMILY MEMBER"/>
    <property type="match status" value="1"/>
</dbReference>
<keyword evidence="10" id="KW-0812">Transmembrane</keyword>
<organism evidence="14">
    <name type="scientific">Haemonchus placei</name>
    <name type="common">Barber's pole worm</name>
    <dbReference type="NCBI Taxonomy" id="6290"/>
    <lineage>
        <taxon>Eukaryota</taxon>
        <taxon>Metazoa</taxon>
        <taxon>Ecdysozoa</taxon>
        <taxon>Nematoda</taxon>
        <taxon>Chromadorea</taxon>
        <taxon>Rhabditida</taxon>
        <taxon>Rhabditina</taxon>
        <taxon>Rhabditomorpha</taxon>
        <taxon>Strongyloidea</taxon>
        <taxon>Trichostrongylidae</taxon>
        <taxon>Haemonchus</taxon>
    </lineage>
</organism>
<dbReference type="OMA" id="CPFESIM"/>
<proteinExistence type="predicted"/>
<dbReference type="GO" id="GO:0005634">
    <property type="term" value="C:nucleus"/>
    <property type="evidence" value="ECO:0007669"/>
    <property type="project" value="UniProtKB-SubCell"/>
</dbReference>
<dbReference type="SMART" id="SM00401">
    <property type="entry name" value="ZnF_GATA"/>
    <property type="match status" value="1"/>
</dbReference>
<dbReference type="PROSITE" id="PS50114">
    <property type="entry name" value="GATA_ZN_FINGER_2"/>
    <property type="match status" value="1"/>
</dbReference>
<evidence type="ECO:0000256" key="5">
    <source>
        <dbReference type="ARBA" id="ARBA00023015"/>
    </source>
</evidence>
<name>A0A158QMD4_HAEPC</name>
<dbReference type="SUPFAM" id="SSF57716">
    <property type="entry name" value="Glucocorticoid receptor-like (DNA-binding domain)"/>
    <property type="match status" value="1"/>
</dbReference>
<keyword evidence="10" id="KW-0472">Membrane</keyword>
<feature type="transmembrane region" description="Helical" evidence="10">
    <location>
        <begin position="699"/>
        <end position="721"/>
    </location>
</feature>
<comment type="subcellular location">
    <subcellularLocation>
        <location evidence="1">Nucleus</location>
    </subcellularLocation>
</comment>
<keyword evidence="6" id="KW-0804">Transcription</keyword>
<keyword evidence="5" id="KW-0805">Transcription regulation</keyword>
<keyword evidence="10" id="KW-1133">Transmembrane helix</keyword>
<reference evidence="12 13" key="2">
    <citation type="submission" date="2018-11" db="EMBL/GenBank/DDBJ databases">
        <authorList>
            <consortium name="Pathogen Informatics"/>
        </authorList>
    </citation>
    <scope>NUCLEOTIDE SEQUENCE [LARGE SCALE GENOMIC DNA]</scope>
    <source>
        <strain evidence="12 13">MHpl1</strain>
    </source>
</reference>
<keyword evidence="13" id="KW-1185">Reference proteome</keyword>
<keyword evidence="3 8" id="KW-0863">Zinc-finger</keyword>
<dbReference type="STRING" id="6290.A0A158QMD4"/>
<dbReference type="GO" id="GO:0000122">
    <property type="term" value="P:negative regulation of transcription by RNA polymerase II"/>
    <property type="evidence" value="ECO:0007669"/>
    <property type="project" value="TreeGrafter"/>
</dbReference>
<feature type="compositionally biased region" description="Polar residues" evidence="9">
    <location>
        <begin position="497"/>
        <end position="509"/>
    </location>
</feature>
<dbReference type="FunFam" id="3.30.50.10:FF:000045">
    <property type="entry name" value="Transcription factor elt-7"/>
    <property type="match status" value="1"/>
</dbReference>
<dbReference type="PANTHER" id="PTHR10071:SF281">
    <property type="entry name" value="BOX A-BINDING FACTOR-RELATED"/>
    <property type="match status" value="1"/>
</dbReference>
<dbReference type="OrthoDB" id="515401at2759"/>
<evidence type="ECO:0000256" key="3">
    <source>
        <dbReference type="ARBA" id="ARBA00022771"/>
    </source>
</evidence>
<dbReference type="PROSITE" id="PS00344">
    <property type="entry name" value="GATA_ZN_FINGER_1"/>
    <property type="match status" value="1"/>
</dbReference>
<sequence>MAKRSYPQTAIQFPFQEATPYVERTVNGSIWSNHSVLVFDSYDTFVNCSAQEAESYLTIQNNTSIYAQGNDANGIHGYRTGVEVDTSWSNRATSMKLAANTLLNGARQLVLLATSPLYYIRVCFIGATIYVEFGDKIVEIDQNYRTVNVHTDKYTITAKVNDSFYDIALSDEEILVRCPFESIMLRVVPSGVDVNVEQLATTQIDRGGGELSLGGSVVASENIKVTALKTDLNLSNAGLVTGSTVNSHIVVQTAIQNVGMTSGQHNIRVEGGTPHLVIESGQACIEVKTNHGLPQIAGILPPFVTPADIFAKLGPLQALLYTTQGPEPAEPSFPRPDELAALELGFNNTRCVTCLGGIGRFSTTRLPAQVVPTFPAQSHTGTPSTFPTLVSLITGQPPSFENSQQTTMPTTFTALDTTLPQQQQTTILLSTVPPPTPSQETIGGVTSIATVMASTLVPVTTIQPPESPETTIPMSTSDQFVIGQFDGISSKGPITAAPSQSSRPPTIPTTQPVLVTEVTSLPEDFPTPASPLPYSASSILPDETTKVFPTPPSLPSTTGGGGGSWENVETLFPTPPSSLPERKPSILVLRMKVPSDLDLKSFDLTSNLTSALSDVVRESVRRVRRTKRSLPESLKNNLVKVHRIEHVGNALNILFSVNETDVDSDIVEEDLYSLDMKYLKHFFGFPLESTIYNASMTKLLNFMVIGLVAFAFSAIFFCTLFRTSLKEIIMSNVVGDACQPGFDGLLRLVFEHVSMLRLRIDKMMTRDHNLHECLTTSDPYHDFFAKDPFHHIMDSHQLHLNASVCSIGTNKKLYETESQSFQCNSSSLFELSHTNSMNVLLYDMPPMRMYPSSSRSDLDVNTTTPLPTVFSISTTTYLPPSQSPIDYLPNGYTPPPQDPAYQRKNSSQLYSPQNSKSKKRIQAVPCHSNSICANCKTTETTLWRRAKTGEIECNACNLYFRKNNTKRPMSLCKDTIMKRNRKPRVDTSSIPKPGGGVSSSG</sequence>
<dbReference type="Gene3D" id="3.30.50.10">
    <property type="entry name" value="Erythroid Transcription Factor GATA-1, subunit A"/>
    <property type="match status" value="1"/>
</dbReference>
<reference evidence="14" key="1">
    <citation type="submission" date="2016-04" db="UniProtKB">
        <authorList>
            <consortium name="WormBaseParasite"/>
        </authorList>
    </citation>
    <scope>IDENTIFICATION</scope>
</reference>
<dbReference type="WBParaSite" id="HPLM_0000820401-mRNA-1">
    <property type="protein sequence ID" value="HPLM_0000820401-mRNA-1"/>
    <property type="gene ID" value="HPLM_0000820401"/>
</dbReference>
<dbReference type="Pfam" id="PF00320">
    <property type="entry name" value="GATA"/>
    <property type="match status" value="1"/>
</dbReference>
<evidence type="ECO:0000256" key="9">
    <source>
        <dbReference type="SAM" id="MobiDB-lite"/>
    </source>
</evidence>
<dbReference type="InterPro" id="IPR000679">
    <property type="entry name" value="Znf_GATA"/>
</dbReference>
<evidence type="ECO:0000313" key="14">
    <source>
        <dbReference type="WBParaSite" id="HPLM_0000820401-mRNA-1"/>
    </source>
</evidence>
<evidence type="ECO:0000256" key="2">
    <source>
        <dbReference type="ARBA" id="ARBA00022723"/>
    </source>
</evidence>
<evidence type="ECO:0000256" key="6">
    <source>
        <dbReference type="ARBA" id="ARBA00023163"/>
    </source>
</evidence>
<accession>A0A158QMD4</accession>
<keyword evidence="7" id="KW-0539">Nucleus</keyword>
<dbReference type="Proteomes" id="UP000268014">
    <property type="component" value="Unassembled WGS sequence"/>
</dbReference>
<dbReference type="InterPro" id="IPR039355">
    <property type="entry name" value="Transcription_factor_GATA"/>
</dbReference>
<feature type="region of interest" description="Disordered" evidence="9">
    <location>
        <begin position="979"/>
        <end position="1001"/>
    </location>
</feature>
<evidence type="ECO:0000256" key="4">
    <source>
        <dbReference type="ARBA" id="ARBA00022833"/>
    </source>
</evidence>
<feature type="domain" description="GATA-type" evidence="11">
    <location>
        <begin position="926"/>
        <end position="979"/>
    </location>
</feature>
<evidence type="ECO:0000313" key="12">
    <source>
        <dbReference type="EMBL" id="VDO34152.1"/>
    </source>
</evidence>
<dbReference type="GO" id="GO:0000978">
    <property type="term" value="F:RNA polymerase II cis-regulatory region sequence-specific DNA binding"/>
    <property type="evidence" value="ECO:0007669"/>
    <property type="project" value="TreeGrafter"/>
</dbReference>
<evidence type="ECO:0000256" key="1">
    <source>
        <dbReference type="ARBA" id="ARBA00004123"/>
    </source>
</evidence>
<feature type="region of interest" description="Disordered" evidence="9">
    <location>
        <begin position="490"/>
        <end position="509"/>
    </location>
</feature>
<evidence type="ECO:0000256" key="7">
    <source>
        <dbReference type="ARBA" id="ARBA00023242"/>
    </source>
</evidence>
<gene>
    <name evidence="12" type="ORF">HPLM_LOCUS8196</name>
</gene>
<keyword evidence="2" id="KW-0479">Metal-binding</keyword>
<dbReference type="GO" id="GO:0045944">
    <property type="term" value="P:positive regulation of transcription by RNA polymerase II"/>
    <property type="evidence" value="ECO:0007669"/>
    <property type="project" value="TreeGrafter"/>
</dbReference>